<accession>A0AAD7E520</accession>
<sequence>MDDCLQVDLVASILTLYDTLPFQPQPRQYTVLASFSLVSRASSKIVSVATGTKCLPANKLPADGEALHDSHAEVLARRGAVRWFLQEVQRSTDTTNTVQSEWLHRCPDGKYALKPHARLVLYVSTVPCGDASMRFLAASQDAQMAALKDASVTLRAPADPSAAARGRDNYALWGVLRTKPARADAPTTASMSCSDKIAAWSFLGIQGALGAKFLHPLYIDSMIIGEVPAELRHVIREDCERALWRRIEDCGPYSLHKPPIHFTDIPFVHSRSMIQDVGGSCNDSICWVADSTKPAEIIINGFKRGVPPKNRHREQSRPETCRKSMLQLYHETLHACGLPQAPDVATLRDIKHSAGDYHVAKDSLIGGGGLFCGWIRGSTIDFDTLTPRAHKLH</sequence>
<dbReference type="AlphaFoldDB" id="A0AAD7E520"/>
<name>A0AAD7E520_9AGAR</name>
<dbReference type="GO" id="GO:0005730">
    <property type="term" value="C:nucleolus"/>
    <property type="evidence" value="ECO:0007669"/>
    <property type="project" value="TreeGrafter"/>
</dbReference>
<dbReference type="GO" id="GO:0003725">
    <property type="term" value="F:double-stranded RNA binding"/>
    <property type="evidence" value="ECO:0007669"/>
    <property type="project" value="TreeGrafter"/>
</dbReference>
<evidence type="ECO:0000259" key="1">
    <source>
        <dbReference type="PROSITE" id="PS50141"/>
    </source>
</evidence>
<dbReference type="GO" id="GO:0003726">
    <property type="term" value="F:double-stranded RNA adenosine deaminase activity"/>
    <property type="evidence" value="ECO:0007669"/>
    <property type="project" value="TreeGrafter"/>
</dbReference>
<dbReference type="GO" id="GO:0005737">
    <property type="term" value="C:cytoplasm"/>
    <property type="evidence" value="ECO:0007669"/>
    <property type="project" value="TreeGrafter"/>
</dbReference>
<dbReference type="Proteomes" id="UP001219525">
    <property type="component" value="Unassembled WGS sequence"/>
</dbReference>
<dbReference type="PANTHER" id="PTHR10910:SF62">
    <property type="entry name" value="AT07585P-RELATED"/>
    <property type="match status" value="1"/>
</dbReference>
<dbReference type="Pfam" id="PF02137">
    <property type="entry name" value="A_deamin"/>
    <property type="match status" value="1"/>
</dbReference>
<dbReference type="InterPro" id="IPR002466">
    <property type="entry name" value="A_deamin"/>
</dbReference>
<gene>
    <name evidence="2" type="ORF">GGX14DRAFT_616363</name>
</gene>
<dbReference type="GO" id="GO:0006396">
    <property type="term" value="P:RNA processing"/>
    <property type="evidence" value="ECO:0007669"/>
    <property type="project" value="InterPro"/>
</dbReference>
<comment type="caution">
    <text evidence="2">The sequence shown here is derived from an EMBL/GenBank/DDBJ whole genome shotgun (WGS) entry which is preliminary data.</text>
</comment>
<protein>
    <submittedName>
        <fullName evidence="2">Adenosine deaminase/editase</fullName>
    </submittedName>
</protein>
<evidence type="ECO:0000313" key="3">
    <source>
        <dbReference type="Proteomes" id="UP001219525"/>
    </source>
</evidence>
<keyword evidence="3" id="KW-1185">Reference proteome</keyword>
<dbReference type="PANTHER" id="PTHR10910">
    <property type="entry name" value="EUKARYOTE SPECIFIC DSRNA BINDING PROTEIN"/>
    <property type="match status" value="1"/>
</dbReference>
<dbReference type="PROSITE" id="PS50141">
    <property type="entry name" value="A_DEAMIN_EDITASE"/>
    <property type="match status" value="1"/>
</dbReference>
<reference evidence="2" key="1">
    <citation type="submission" date="2023-03" db="EMBL/GenBank/DDBJ databases">
        <title>Massive genome expansion in bonnet fungi (Mycena s.s.) driven by repeated elements and novel gene families across ecological guilds.</title>
        <authorList>
            <consortium name="Lawrence Berkeley National Laboratory"/>
            <person name="Harder C.B."/>
            <person name="Miyauchi S."/>
            <person name="Viragh M."/>
            <person name="Kuo A."/>
            <person name="Thoen E."/>
            <person name="Andreopoulos B."/>
            <person name="Lu D."/>
            <person name="Skrede I."/>
            <person name="Drula E."/>
            <person name="Henrissat B."/>
            <person name="Morin E."/>
            <person name="Kohler A."/>
            <person name="Barry K."/>
            <person name="LaButti K."/>
            <person name="Morin E."/>
            <person name="Salamov A."/>
            <person name="Lipzen A."/>
            <person name="Mereny Z."/>
            <person name="Hegedus B."/>
            <person name="Baldrian P."/>
            <person name="Stursova M."/>
            <person name="Weitz H."/>
            <person name="Taylor A."/>
            <person name="Grigoriev I.V."/>
            <person name="Nagy L.G."/>
            <person name="Martin F."/>
            <person name="Kauserud H."/>
        </authorList>
    </citation>
    <scope>NUCLEOTIDE SEQUENCE</scope>
    <source>
        <strain evidence="2">9144</strain>
    </source>
</reference>
<feature type="domain" description="A to I editase" evidence="1">
    <location>
        <begin position="47"/>
        <end position="364"/>
    </location>
</feature>
<dbReference type="SMART" id="SM00552">
    <property type="entry name" value="ADEAMc"/>
    <property type="match status" value="1"/>
</dbReference>
<proteinExistence type="predicted"/>
<dbReference type="GO" id="GO:0006382">
    <property type="term" value="P:adenosine to inosine editing"/>
    <property type="evidence" value="ECO:0007669"/>
    <property type="project" value="TreeGrafter"/>
</dbReference>
<organism evidence="2 3">
    <name type="scientific">Mycena pura</name>
    <dbReference type="NCBI Taxonomy" id="153505"/>
    <lineage>
        <taxon>Eukaryota</taxon>
        <taxon>Fungi</taxon>
        <taxon>Dikarya</taxon>
        <taxon>Basidiomycota</taxon>
        <taxon>Agaricomycotina</taxon>
        <taxon>Agaricomycetes</taxon>
        <taxon>Agaricomycetidae</taxon>
        <taxon>Agaricales</taxon>
        <taxon>Marasmiineae</taxon>
        <taxon>Mycenaceae</taxon>
        <taxon>Mycena</taxon>
    </lineage>
</organism>
<evidence type="ECO:0000313" key="2">
    <source>
        <dbReference type="EMBL" id="KAJ7229003.1"/>
    </source>
</evidence>
<dbReference type="EMBL" id="JARJCW010000002">
    <property type="protein sequence ID" value="KAJ7229003.1"/>
    <property type="molecule type" value="Genomic_DNA"/>
</dbReference>
<dbReference type="GO" id="GO:0008251">
    <property type="term" value="F:tRNA-specific adenosine deaminase activity"/>
    <property type="evidence" value="ECO:0007669"/>
    <property type="project" value="TreeGrafter"/>
</dbReference>